<dbReference type="InterPro" id="IPR021529">
    <property type="entry name" value="DUF2798"/>
</dbReference>
<evidence type="ECO:0008006" key="4">
    <source>
        <dbReference type="Google" id="ProtNLM"/>
    </source>
</evidence>
<organism evidence="2 3">
    <name type="scientific">Acinetobacter gandensis</name>
    <dbReference type="NCBI Taxonomy" id="1443941"/>
    <lineage>
        <taxon>Bacteria</taxon>
        <taxon>Pseudomonadati</taxon>
        <taxon>Pseudomonadota</taxon>
        <taxon>Gammaproteobacteria</taxon>
        <taxon>Moraxellales</taxon>
        <taxon>Moraxellaceae</taxon>
        <taxon>Acinetobacter</taxon>
    </lineage>
</organism>
<evidence type="ECO:0000313" key="3">
    <source>
        <dbReference type="Proteomes" id="UP000185753"/>
    </source>
</evidence>
<name>A0A1A7RDU4_9GAMM</name>
<sequence length="93" mass="10619">MNQLPKFHPKHLAWLMPLFLSGIMSGSISCFNMLMNKGLVDGFIGIWLRAWGMSWMVAFPLILIMLPLVRKFLMQFVQMPPAVQETVKKPAAE</sequence>
<protein>
    <recommendedName>
        <fullName evidence="4">DUF2798 domain-containing protein</fullName>
    </recommendedName>
</protein>
<evidence type="ECO:0000313" key="2">
    <source>
        <dbReference type="EMBL" id="OBX29694.1"/>
    </source>
</evidence>
<dbReference type="RefSeq" id="WP_067762396.1">
    <property type="nucleotide sequence ID" value="NZ_LZDS01000004.1"/>
</dbReference>
<dbReference type="Proteomes" id="UP000185753">
    <property type="component" value="Unassembled WGS sequence"/>
</dbReference>
<dbReference type="OrthoDB" id="4557675at2"/>
<gene>
    <name evidence="2" type="ORF">A9J31_12460</name>
</gene>
<dbReference type="EMBL" id="LZDS01000004">
    <property type="protein sequence ID" value="OBX29694.1"/>
    <property type="molecule type" value="Genomic_DNA"/>
</dbReference>
<keyword evidence="1" id="KW-0812">Transmembrane</keyword>
<evidence type="ECO:0000256" key="1">
    <source>
        <dbReference type="SAM" id="Phobius"/>
    </source>
</evidence>
<dbReference type="STRING" id="1443941.A9J31_12460"/>
<keyword evidence="1" id="KW-1133">Transmembrane helix</keyword>
<feature type="transmembrane region" description="Helical" evidence="1">
    <location>
        <begin position="12"/>
        <end position="34"/>
    </location>
</feature>
<dbReference type="AlphaFoldDB" id="A0A1A7RDU4"/>
<dbReference type="Pfam" id="PF11391">
    <property type="entry name" value="DUF2798"/>
    <property type="match status" value="1"/>
</dbReference>
<dbReference type="PROSITE" id="PS51257">
    <property type="entry name" value="PROKAR_LIPOPROTEIN"/>
    <property type="match status" value="1"/>
</dbReference>
<proteinExistence type="predicted"/>
<keyword evidence="1" id="KW-0472">Membrane</keyword>
<feature type="transmembrane region" description="Helical" evidence="1">
    <location>
        <begin position="46"/>
        <end position="69"/>
    </location>
</feature>
<comment type="caution">
    <text evidence="2">The sequence shown here is derived from an EMBL/GenBank/DDBJ whole genome shotgun (WGS) entry which is preliminary data.</text>
</comment>
<accession>A0A1A7RDU4</accession>
<reference evidence="3" key="1">
    <citation type="submission" date="2016-06" db="EMBL/GenBank/DDBJ databases">
        <authorList>
            <person name="Radolfova-Krizova L."/>
            <person name="Nemec A."/>
        </authorList>
    </citation>
    <scope>NUCLEOTIDE SEQUENCE [LARGE SCALE GENOMIC DNA]</scope>
    <source>
        <strain evidence="3">ANC 4275</strain>
    </source>
</reference>
<keyword evidence="3" id="KW-1185">Reference proteome</keyword>